<keyword evidence="8" id="KW-1185">Reference proteome</keyword>
<dbReference type="Gene3D" id="4.10.240.10">
    <property type="entry name" value="Zn(2)-C6 fungal-type DNA-binding domain"/>
    <property type="match status" value="1"/>
</dbReference>
<proteinExistence type="predicted"/>
<organism evidence="7 8">
    <name type="scientific">Petromyces alliaceus</name>
    <name type="common">Aspergillus alliaceus</name>
    <dbReference type="NCBI Taxonomy" id="209559"/>
    <lineage>
        <taxon>Eukaryota</taxon>
        <taxon>Fungi</taxon>
        <taxon>Dikarya</taxon>
        <taxon>Ascomycota</taxon>
        <taxon>Pezizomycotina</taxon>
        <taxon>Eurotiomycetes</taxon>
        <taxon>Eurotiomycetidae</taxon>
        <taxon>Eurotiales</taxon>
        <taxon>Aspergillaceae</taxon>
        <taxon>Aspergillus</taxon>
        <taxon>Aspergillus subgen. Circumdati</taxon>
    </lineage>
</organism>
<feature type="compositionally biased region" description="Basic and acidic residues" evidence="5">
    <location>
        <begin position="142"/>
        <end position="153"/>
    </location>
</feature>
<keyword evidence="4" id="KW-0539">Nucleus</keyword>
<comment type="caution">
    <text evidence="7">The sequence shown here is derived from an EMBL/GenBank/DDBJ whole genome shotgun (WGS) entry which is preliminary data.</text>
</comment>
<dbReference type="InterPro" id="IPR053187">
    <property type="entry name" value="Notoamide_regulator"/>
</dbReference>
<reference evidence="7 8" key="1">
    <citation type="submission" date="2019-04" db="EMBL/GenBank/DDBJ databases">
        <title>Aspergillus burnettii sp. nov., novel species from soil in southeast Queensland.</title>
        <authorList>
            <person name="Gilchrist C.L.M."/>
            <person name="Pitt J.I."/>
            <person name="Lange L."/>
            <person name="Lacey H.J."/>
            <person name="Vuong D."/>
            <person name="Midgley D.J."/>
            <person name="Greenfield P."/>
            <person name="Bradbury M."/>
            <person name="Lacey E."/>
            <person name="Busk P.K."/>
            <person name="Pilgaard B."/>
            <person name="Chooi Y.H."/>
            <person name="Piggott A.M."/>
        </authorList>
    </citation>
    <scope>NUCLEOTIDE SEQUENCE [LARGE SCALE GENOMIC DNA]</scope>
    <source>
        <strain evidence="7 8">FRR 5400</strain>
    </source>
</reference>
<name>A0A8H6E2N0_PETAA</name>
<dbReference type="GO" id="GO:0003677">
    <property type="term" value="F:DNA binding"/>
    <property type="evidence" value="ECO:0007669"/>
    <property type="project" value="UniProtKB-KW"/>
</dbReference>
<evidence type="ECO:0000256" key="1">
    <source>
        <dbReference type="ARBA" id="ARBA00023015"/>
    </source>
</evidence>
<gene>
    <name evidence="7" type="ORF">ETB97_006227</name>
</gene>
<dbReference type="GO" id="GO:0009893">
    <property type="term" value="P:positive regulation of metabolic process"/>
    <property type="evidence" value="ECO:0007669"/>
    <property type="project" value="UniProtKB-ARBA"/>
</dbReference>
<evidence type="ECO:0000313" key="8">
    <source>
        <dbReference type="Proteomes" id="UP000541154"/>
    </source>
</evidence>
<keyword evidence="2" id="KW-0238">DNA-binding</keyword>
<accession>A0A8H6E2N0</accession>
<dbReference type="PROSITE" id="PS00463">
    <property type="entry name" value="ZN2_CY6_FUNGAL_1"/>
    <property type="match status" value="1"/>
</dbReference>
<dbReference type="SUPFAM" id="SSF57701">
    <property type="entry name" value="Zn2/Cys6 DNA-binding domain"/>
    <property type="match status" value="1"/>
</dbReference>
<dbReference type="Pfam" id="PF00172">
    <property type="entry name" value="Zn_clus"/>
    <property type="match status" value="1"/>
</dbReference>
<evidence type="ECO:0000256" key="3">
    <source>
        <dbReference type="ARBA" id="ARBA00023163"/>
    </source>
</evidence>
<dbReference type="EMBL" id="SPNV01000274">
    <property type="protein sequence ID" value="KAF5857147.1"/>
    <property type="molecule type" value="Genomic_DNA"/>
</dbReference>
<dbReference type="PANTHER" id="PTHR47256:SF1">
    <property type="entry name" value="ZN(II)2CYS6 TRANSCRIPTION FACTOR (EUROFUNG)"/>
    <property type="match status" value="1"/>
</dbReference>
<dbReference type="SMART" id="SM00066">
    <property type="entry name" value="GAL4"/>
    <property type="match status" value="1"/>
</dbReference>
<feature type="region of interest" description="Disordered" evidence="5">
    <location>
        <begin position="131"/>
        <end position="171"/>
    </location>
</feature>
<dbReference type="Proteomes" id="UP000541154">
    <property type="component" value="Unassembled WGS sequence"/>
</dbReference>
<keyword evidence="3" id="KW-0804">Transcription</keyword>
<dbReference type="AlphaFoldDB" id="A0A8H6E2N0"/>
<dbReference type="PANTHER" id="PTHR47256">
    <property type="entry name" value="ZN(II)2CYS6 TRANSCRIPTION FACTOR (EUROFUNG)-RELATED"/>
    <property type="match status" value="1"/>
</dbReference>
<evidence type="ECO:0000256" key="5">
    <source>
        <dbReference type="SAM" id="MobiDB-lite"/>
    </source>
</evidence>
<evidence type="ECO:0000256" key="2">
    <source>
        <dbReference type="ARBA" id="ARBA00023125"/>
    </source>
</evidence>
<evidence type="ECO:0000256" key="4">
    <source>
        <dbReference type="ARBA" id="ARBA00023242"/>
    </source>
</evidence>
<dbReference type="InterPro" id="IPR001138">
    <property type="entry name" value="Zn2Cys6_DnaBD"/>
</dbReference>
<dbReference type="CDD" id="cd00067">
    <property type="entry name" value="GAL4"/>
    <property type="match status" value="1"/>
</dbReference>
<evidence type="ECO:0000259" key="6">
    <source>
        <dbReference type="PROSITE" id="PS50048"/>
    </source>
</evidence>
<dbReference type="InterPro" id="IPR036864">
    <property type="entry name" value="Zn2-C6_fun-type_DNA-bd_sf"/>
</dbReference>
<dbReference type="GO" id="GO:0000981">
    <property type="term" value="F:DNA-binding transcription factor activity, RNA polymerase II-specific"/>
    <property type="evidence" value="ECO:0007669"/>
    <property type="project" value="InterPro"/>
</dbReference>
<protein>
    <recommendedName>
        <fullName evidence="6">Zn(2)-C6 fungal-type domain-containing protein</fullName>
    </recommendedName>
</protein>
<evidence type="ECO:0000313" key="7">
    <source>
        <dbReference type="EMBL" id="KAF5857147.1"/>
    </source>
</evidence>
<sequence length="171" mass="18832">MSPTRPGASPASFGQVLVSSTVERTKASRACSTCREKKAKCTGGIPCERCRRTGTVCLLDIDSDRRRKVVLKHSLEAVQRYRNLLMAILEILGDDNKTRSLELIEQVKTGASLEEISQYVAKAVGQNDFLGSPTASRQVSVEPKRTQSPKLEDSQDIMDIKNLIHGTDRGQ</sequence>
<dbReference type="GO" id="GO:0008270">
    <property type="term" value="F:zinc ion binding"/>
    <property type="evidence" value="ECO:0007669"/>
    <property type="project" value="InterPro"/>
</dbReference>
<dbReference type="PROSITE" id="PS50048">
    <property type="entry name" value="ZN2_CY6_FUNGAL_2"/>
    <property type="match status" value="1"/>
</dbReference>
<keyword evidence="1" id="KW-0805">Transcription regulation</keyword>
<feature type="domain" description="Zn(2)-C6 fungal-type" evidence="6">
    <location>
        <begin position="30"/>
        <end position="59"/>
    </location>
</feature>